<evidence type="ECO:0000259" key="2">
    <source>
        <dbReference type="PROSITE" id="PS50943"/>
    </source>
</evidence>
<name>A0A239HW06_9PSED</name>
<dbReference type="PROSITE" id="PS50943">
    <property type="entry name" value="HTH_CROC1"/>
    <property type="match status" value="1"/>
</dbReference>
<accession>A0A239HW06</accession>
<evidence type="ECO:0000256" key="1">
    <source>
        <dbReference type="SAM" id="MobiDB-lite"/>
    </source>
</evidence>
<dbReference type="GO" id="GO:0003677">
    <property type="term" value="F:DNA binding"/>
    <property type="evidence" value="ECO:0007669"/>
    <property type="project" value="InterPro"/>
</dbReference>
<reference evidence="3 6" key="1">
    <citation type="submission" date="2016-10" db="EMBL/GenBank/DDBJ databases">
        <authorList>
            <person name="de Groot N.N."/>
        </authorList>
    </citation>
    <scope>NUCLEOTIDE SEQUENCE [LARGE SCALE GENOMIC DNA]</scope>
    <source>
        <strain evidence="3 6">CCM 7361</strain>
    </source>
</reference>
<dbReference type="EMBL" id="FNEC01000005">
    <property type="protein sequence ID" value="SDI44092.1"/>
    <property type="molecule type" value="Genomic_DNA"/>
</dbReference>
<dbReference type="SMART" id="SM00530">
    <property type="entry name" value="HTH_XRE"/>
    <property type="match status" value="1"/>
</dbReference>
<protein>
    <submittedName>
        <fullName evidence="3">Helix-turn-helix</fullName>
    </submittedName>
</protein>
<evidence type="ECO:0000313" key="6">
    <source>
        <dbReference type="Proteomes" id="UP000199693"/>
    </source>
</evidence>
<dbReference type="Proteomes" id="UP000198309">
    <property type="component" value="Unassembled WGS sequence"/>
</dbReference>
<keyword evidence="5" id="KW-1185">Reference proteome</keyword>
<gene>
    <name evidence="3" type="ORF">SAMN05216189_100565</name>
    <name evidence="4" type="ORF">SAMN06295949_108123</name>
</gene>
<feature type="domain" description="HTH cro/C1-type" evidence="2">
    <location>
        <begin position="31"/>
        <end position="86"/>
    </location>
</feature>
<dbReference type="EMBL" id="FZPC01000008">
    <property type="protein sequence ID" value="SNS85556.1"/>
    <property type="molecule type" value="Genomic_DNA"/>
</dbReference>
<sequence>MRDITVEERQRLIDDILRANVQGRESLGVSIRRLRVEVTGLDQDTFAAMCRMSTKALYQLENDKGNPTLGTLNGILNKFGMRMALASIVADAAFPARSGKAEGRPLPRGTSPSMAKRRAAAGPAGKSKA</sequence>
<feature type="compositionally biased region" description="Low complexity" evidence="1">
    <location>
        <begin position="120"/>
        <end position="129"/>
    </location>
</feature>
<evidence type="ECO:0000313" key="4">
    <source>
        <dbReference type="EMBL" id="SNS85556.1"/>
    </source>
</evidence>
<dbReference type="Pfam" id="PF01381">
    <property type="entry name" value="HTH_3"/>
    <property type="match status" value="1"/>
</dbReference>
<proteinExistence type="predicted"/>
<reference evidence="4 5" key="2">
    <citation type="submission" date="2017-06" db="EMBL/GenBank/DDBJ databases">
        <authorList>
            <person name="Varghese N."/>
            <person name="Submissions S."/>
        </authorList>
    </citation>
    <scope>NUCLEOTIDE SEQUENCE [LARGE SCALE GENOMIC DNA]</scope>
    <source>
        <strain evidence="4 5">RLD-1</strain>
    </source>
</reference>
<dbReference type="AlphaFoldDB" id="A0A239HW06"/>
<organism evidence="3 6">
    <name type="scientific">Pseudomonas delhiensis</name>
    <dbReference type="NCBI Taxonomy" id="366289"/>
    <lineage>
        <taxon>Bacteria</taxon>
        <taxon>Pseudomonadati</taxon>
        <taxon>Pseudomonadota</taxon>
        <taxon>Gammaproteobacteria</taxon>
        <taxon>Pseudomonadales</taxon>
        <taxon>Pseudomonadaceae</taxon>
        <taxon>Pseudomonas</taxon>
    </lineage>
</organism>
<dbReference type="RefSeq" id="WP_109936206.1">
    <property type="nucleotide sequence ID" value="NZ_FNEC01000005.1"/>
</dbReference>
<dbReference type="InterPro" id="IPR001387">
    <property type="entry name" value="Cro/C1-type_HTH"/>
</dbReference>
<dbReference type="Gene3D" id="1.10.260.40">
    <property type="entry name" value="lambda repressor-like DNA-binding domains"/>
    <property type="match status" value="1"/>
</dbReference>
<dbReference type="InterPro" id="IPR010982">
    <property type="entry name" value="Lambda_DNA-bd_dom_sf"/>
</dbReference>
<evidence type="ECO:0000313" key="5">
    <source>
        <dbReference type="Proteomes" id="UP000198309"/>
    </source>
</evidence>
<dbReference type="SUPFAM" id="SSF47413">
    <property type="entry name" value="lambda repressor-like DNA-binding domains"/>
    <property type="match status" value="1"/>
</dbReference>
<feature type="region of interest" description="Disordered" evidence="1">
    <location>
        <begin position="97"/>
        <end position="129"/>
    </location>
</feature>
<dbReference type="Proteomes" id="UP000199693">
    <property type="component" value="Unassembled WGS sequence"/>
</dbReference>
<dbReference type="CDD" id="cd00093">
    <property type="entry name" value="HTH_XRE"/>
    <property type="match status" value="1"/>
</dbReference>
<evidence type="ECO:0000313" key="3">
    <source>
        <dbReference type="EMBL" id="SDI44092.1"/>
    </source>
</evidence>